<dbReference type="GO" id="GO:1903479">
    <property type="term" value="P:mitotic actomyosin contractile ring assembly actin filament organization"/>
    <property type="evidence" value="ECO:0007669"/>
    <property type="project" value="TreeGrafter"/>
</dbReference>
<dbReference type="EMBL" id="JAERUA010000020">
    <property type="protein sequence ID" value="KAI1885998.1"/>
    <property type="molecule type" value="Genomic_DNA"/>
</dbReference>
<dbReference type="PROSITE" id="PS50018">
    <property type="entry name" value="RAS_GTPASE_ACTIV_2"/>
    <property type="match status" value="1"/>
</dbReference>
<dbReference type="SUPFAM" id="SSF48350">
    <property type="entry name" value="GTPase activation domain, GAP"/>
    <property type="match status" value="1"/>
</dbReference>
<dbReference type="PANTHER" id="PTHR14149:SF10">
    <property type="entry name" value="RAS GTPASE-ACTIVATING-LIKE PROTEIN IQGAP3"/>
    <property type="match status" value="1"/>
</dbReference>
<dbReference type="Gene3D" id="1.10.506.10">
    <property type="entry name" value="GTPase Activation - p120gap, domain 1"/>
    <property type="match status" value="1"/>
</dbReference>
<evidence type="ECO:0000313" key="2">
    <source>
        <dbReference type="EMBL" id="KAI1885998.1"/>
    </source>
</evidence>
<organism evidence="2 3">
    <name type="scientific">Albula goreensis</name>
    <dbReference type="NCBI Taxonomy" id="1534307"/>
    <lineage>
        <taxon>Eukaryota</taxon>
        <taxon>Metazoa</taxon>
        <taxon>Chordata</taxon>
        <taxon>Craniata</taxon>
        <taxon>Vertebrata</taxon>
        <taxon>Euteleostomi</taxon>
        <taxon>Actinopterygii</taxon>
        <taxon>Neopterygii</taxon>
        <taxon>Teleostei</taxon>
        <taxon>Albuliformes</taxon>
        <taxon>Albulidae</taxon>
        <taxon>Albula</taxon>
    </lineage>
</organism>
<evidence type="ECO:0000313" key="3">
    <source>
        <dbReference type="Proteomes" id="UP000829720"/>
    </source>
</evidence>
<dbReference type="Proteomes" id="UP000829720">
    <property type="component" value="Unassembled WGS sequence"/>
</dbReference>
<dbReference type="InterPro" id="IPR001936">
    <property type="entry name" value="RasGAP_dom"/>
</dbReference>
<evidence type="ECO:0000259" key="1">
    <source>
        <dbReference type="PROSITE" id="PS50018"/>
    </source>
</evidence>
<accession>A0A8T3CU05</accession>
<dbReference type="GO" id="GO:0005096">
    <property type="term" value="F:GTPase activator activity"/>
    <property type="evidence" value="ECO:0007669"/>
    <property type="project" value="TreeGrafter"/>
</dbReference>
<dbReference type="AlphaFoldDB" id="A0A8T3CU05"/>
<reference evidence="2" key="1">
    <citation type="submission" date="2021-01" db="EMBL/GenBank/DDBJ databases">
        <authorList>
            <person name="Zahm M."/>
            <person name="Roques C."/>
            <person name="Cabau C."/>
            <person name="Klopp C."/>
            <person name="Donnadieu C."/>
            <person name="Jouanno E."/>
            <person name="Lampietro C."/>
            <person name="Louis A."/>
            <person name="Herpin A."/>
            <person name="Echchiki A."/>
            <person name="Berthelot C."/>
            <person name="Parey E."/>
            <person name="Roest-Crollius H."/>
            <person name="Braasch I."/>
            <person name="Postlethwait J."/>
            <person name="Bobe J."/>
            <person name="Montfort J."/>
            <person name="Bouchez O."/>
            <person name="Begum T."/>
            <person name="Mejri S."/>
            <person name="Adams A."/>
            <person name="Chen W.-J."/>
            <person name="Guiguen Y."/>
        </authorList>
    </citation>
    <scope>NUCLEOTIDE SEQUENCE</scope>
    <source>
        <tissue evidence="2">Blood</tissue>
    </source>
</reference>
<gene>
    <name evidence="2" type="ORF">AGOR_G00209520</name>
</gene>
<dbReference type="OrthoDB" id="775356at2759"/>
<proteinExistence type="predicted"/>
<dbReference type="PANTHER" id="PTHR14149">
    <property type="entry name" value="RAS GTPASE-ACTIVATING PROTEIN WITH IQ MOTIF"/>
    <property type="match status" value="1"/>
</dbReference>
<name>A0A8T3CU05_9TELE</name>
<dbReference type="InterPro" id="IPR008936">
    <property type="entry name" value="Rho_GTPase_activation_prot"/>
</dbReference>
<protein>
    <recommendedName>
        <fullName evidence="1">Ras-GAP domain-containing protein</fullName>
    </recommendedName>
</protein>
<dbReference type="GO" id="GO:0005516">
    <property type="term" value="F:calmodulin binding"/>
    <property type="evidence" value="ECO:0007669"/>
    <property type="project" value="TreeGrafter"/>
</dbReference>
<keyword evidence="3" id="KW-1185">Reference proteome</keyword>
<dbReference type="GO" id="GO:0005938">
    <property type="term" value="C:cell cortex"/>
    <property type="evidence" value="ECO:0007669"/>
    <property type="project" value="TreeGrafter"/>
</dbReference>
<dbReference type="GO" id="GO:0051015">
    <property type="term" value="F:actin filament binding"/>
    <property type="evidence" value="ECO:0007669"/>
    <property type="project" value="TreeGrafter"/>
</dbReference>
<feature type="domain" description="Ras-GAP" evidence="1">
    <location>
        <begin position="1"/>
        <end position="42"/>
    </location>
</feature>
<sequence>MNPAVVAPDGFDVVELSAGVALQPDQRRTLGSIARILQHSAAHKHFQGDSAHLRALNDYITLTHAKFSKFLRAACDVPEPEERFSIDEYSEMVILNKPVIYISISELINTQQLLLEHQDSLCPDPADPLRELLRDLGKVPSIQALVGEGVVSPGDSNAEQILSQYSKMEVSLTLTSKFDVFRSSDDHADVRGILLSTKQLIIDVIRTQPGDTLSEVLRASISHDQEAQHCWMMQRRAQR</sequence>
<comment type="caution">
    <text evidence="2">The sequence shown here is derived from an EMBL/GenBank/DDBJ whole genome shotgun (WGS) entry which is preliminary data.</text>
</comment>